<protein>
    <submittedName>
        <fullName evidence="1">Uncharacterized protein</fullName>
    </submittedName>
</protein>
<name>A0ACB8RH33_9AGAM</name>
<keyword evidence="2" id="KW-1185">Reference proteome</keyword>
<dbReference type="EMBL" id="MU276037">
    <property type="protein sequence ID" value="KAI0043011.1"/>
    <property type="molecule type" value="Genomic_DNA"/>
</dbReference>
<evidence type="ECO:0000313" key="2">
    <source>
        <dbReference type="Proteomes" id="UP000814033"/>
    </source>
</evidence>
<reference evidence="1" key="1">
    <citation type="submission" date="2021-02" db="EMBL/GenBank/DDBJ databases">
        <authorList>
            <consortium name="DOE Joint Genome Institute"/>
            <person name="Ahrendt S."/>
            <person name="Looney B.P."/>
            <person name="Miyauchi S."/>
            <person name="Morin E."/>
            <person name="Drula E."/>
            <person name="Courty P.E."/>
            <person name="Chicoki N."/>
            <person name="Fauchery L."/>
            <person name="Kohler A."/>
            <person name="Kuo A."/>
            <person name="Labutti K."/>
            <person name="Pangilinan J."/>
            <person name="Lipzen A."/>
            <person name="Riley R."/>
            <person name="Andreopoulos W."/>
            <person name="He G."/>
            <person name="Johnson J."/>
            <person name="Barry K.W."/>
            <person name="Grigoriev I.V."/>
            <person name="Nagy L."/>
            <person name="Hibbett D."/>
            <person name="Henrissat B."/>
            <person name="Matheny P.B."/>
            <person name="Labbe J."/>
            <person name="Martin F."/>
        </authorList>
    </citation>
    <scope>NUCLEOTIDE SEQUENCE</scope>
    <source>
        <strain evidence="1">FP105234-sp</strain>
    </source>
</reference>
<accession>A0ACB8RH33</accession>
<reference evidence="1" key="2">
    <citation type="journal article" date="2022" name="New Phytol.">
        <title>Evolutionary transition to the ectomycorrhizal habit in the genomes of a hyperdiverse lineage of mushroom-forming fungi.</title>
        <authorList>
            <person name="Looney B."/>
            <person name="Miyauchi S."/>
            <person name="Morin E."/>
            <person name="Drula E."/>
            <person name="Courty P.E."/>
            <person name="Kohler A."/>
            <person name="Kuo A."/>
            <person name="LaButti K."/>
            <person name="Pangilinan J."/>
            <person name="Lipzen A."/>
            <person name="Riley R."/>
            <person name="Andreopoulos W."/>
            <person name="He G."/>
            <person name="Johnson J."/>
            <person name="Nolan M."/>
            <person name="Tritt A."/>
            <person name="Barry K.W."/>
            <person name="Grigoriev I.V."/>
            <person name="Nagy L.G."/>
            <person name="Hibbett D."/>
            <person name="Henrissat B."/>
            <person name="Matheny P.B."/>
            <person name="Labbe J."/>
            <person name="Martin F.M."/>
        </authorList>
    </citation>
    <scope>NUCLEOTIDE SEQUENCE</scope>
    <source>
        <strain evidence="1">FP105234-sp</strain>
    </source>
</reference>
<gene>
    <name evidence="1" type="ORF">FA95DRAFT_1563751</name>
</gene>
<sequence>MARTTTLQVVSRLTSVLTATTGSSLKTLHTMARATFVNDYLPELTGGLFEASVDIPTKAAVHFLLRSIPFIQEREGDKCLDASLILLERFMGEMEEAEQVDMQGLYENAQERQEELRSKSEIHRFFHSHKYGKVAKRTYKAIKKTSQRSRERMLFQGLAQRKGITSAVPAAVQPAVPHFDPTSTIITDPFSDSHAAGGSTLEDSASAIALEVYQSNETQEDAVVLTTETPGQETSFGVSVALPSSST</sequence>
<dbReference type="Proteomes" id="UP000814033">
    <property type="component" value="Unassembled WGS sequence"/>
</dbReference>
<comment type="caution">
    <text evidence="1">The sequence shown here is derived from an EMBL/GenBank/DDBJ whole genome shotgun (WGS) entry which is preliminary data.</text>
</comment>
<evidence type="ECO:0000313" key="1">
    <source>
        <dbReference type="EMBL" id="KAI0043011.1"/>
    </source>
</evidence>
<proteinExistence type="predicted"/>
<organism evidence="1 2">
    <name type="scientific">Auriscalpium vulgare</name>
    <dbReference type="NCBI Taxonomy" id="40419"/>
    <lineage>
        <taxon>Eukaryota</taxon>
        <taxon>Fungi</taxon>
        <taxon>Dikarya</taxon>
        <taxon>Basidiomycota</taxon>
        <taxon>Agaricomycotina</taxon>
        <taxon>Agaricomycetes</taxon>
        <taxon>Russulales</taxon>
        <taxon>Auriscalpiaceae</taxon>
        <taxon>Auriscalpium</taxon>
    </lineage>
</organism>